<organism evidence="1 2">
    <name type="scientific">Anopheles albimanus</name>
    <name type="common">New world malaria mosquito</name>
    <dbReference type="NCBI Taxonomy" id="7167"/>
    <lineage>
        <taxon>Eukaryota</taxon>
        <taxon>Metazoa</taxon>
        <taxon>Ecdysozoa</taxon>
        <taxon>Arthropoda</taxon>
        <taxon>Hexapoda</taxon>
        <taxon>Insecta</taxon>
        <taxon>Pterygota</taxon>
        <taxon>Neoptera</taxon>
        <taxon>Endopterygota</taxon>
        <taxon>Diptera</taxon>
        <taxon>Nematocera</taxon>
        <taxon>Culicoidea</taxon>
        <taxon>Culicidae</taxon>
        <taxon>Anophelinae</taxon>
        <taxon>Anopheles</taxon>
    </lineage>
</organism>
<proteinExistence type="predicted"/>
<dbReference type="SUPFAM" id="SSF49265">
    <property type="entry name" value="Fibronectin type III"/>
    <property type="match status" value="1"/>
</dbReference>
<name>A0A182FFU2_ANOAL</name>
<accession>A0A182FFU2</accession>
<dbReference type="Gene3D" id="2.60.40.10">
    <property type="entry name" value="Immunoglobulins"/>
    <property type="match status" value="1"/>
</dbReference>
<dbReference type="PANTHER" id="PTHR21104:SF2">
    <property type="entry name" value="FIBRONECTIN TYPE-III DOMAIN-CONTAINING PROTEIN"/>
    <property type="match status" value="1"/>
</dbReference>
<dbReference type="EnsemblMetazoa" id="AALB005384-RA">
    <property type="protein sequence ID" value="AALB005384-PA"/>
    <property type="gene ID" value="AALB005384"/>
</dbReference>
<reference evidence="1 2" key="1">
    <citation type="journal article" date="2017" name="G3 (Bethesda)">
        <title>The Physical Genome Mapping of Anopheles albimanus Corrected Scaffold Misassemblies and Identified Interarm Rearrangements in Genus Anopheles.</title>
        <authorList>
            <person name="Artemov G.N."/>
            <person name="Peery A.N."/>
            <person name="Jiang X."/>
            <person name="Tu Z."/>
            <person name="Stegniy V.N."/>
            <person name="Sharakhova M.V."/>
            <person name="Sharakhov I.V."/>
        </authorList>
    </citation>
    <scope>NUCLEOTIDE SEQUENCE [LARGE SCALE GENOMIC DNA]</scope>
    <source>
        <strain evidence="1 2">ALBI9_A</strain>
    </source>
</reference>
<evidence type="ECO:0000313" key="1">
    <source>
        <dbReference type="EnsemblMetazoa" id="AALB005384-PA"/>
    </source>
</evidence>
<dbReference type="InterPro" id="IPR013783">
    <property type="entry name" value="Ig-like_fold"/>
</dbReference>
<keyword evidence="2" id="KW-1185">Reference proteome</keyword>
<dbReference type="InterPro" id="IPR003961">
    <property type="entry name" value="FN3_dom"/>
</dbReference>
<dbReference type="AlphaFoldDB" id="A0A182FFU2"/>
<dbReference type="CDD" id="cd00063">
    <property type="entry name" value="FN3"/>
    <property type="match status" value="1"/>
</dbReference>
<dbReference type="Proteomes" id="UP000069272">
    <property type="component" value="Chromosome 3L"/>
</dbReference>
<evidence type="ECO:0000313" key="2">
    <source>
        <dbReference type="Proteomes" id="UP000069272"/>
    </source>
</evidence>
<sequence length="132" mass="14307">MGTVGANGSQLTIGNRLASTNCLGLSTEQHGCDQRQHDEQLRSLPTAPENITVTFLTPDSVRVSWQTSMDPRSLPVDKYDVTYKPTDASSSSSSSMRVGKASQLLPSTSTVLLLLLERAEVQPGLQQLDLYI</sequence>
<dbReference type="PANTHER" id="PTHR21104">
    <property type="entry name" value="FIBRONECTIN TYPE III DOMAIN-CONTAINING PROTEIN"/>
    <property type="match status" value="1"/>
</dbReference>
<dbReference type="VEuPathDB" id="VectorBase:AALB005384"/>
<reference evidence="1" key="2">
    <citation type="submission" date="2022-08" db="UniProtKB">
        <authorList>
            <consortium name="EnsemblMetazoa"/>
        </authorList>
    </citation>
    <scope>IDENTIFICATION</scope>
    <source>
        <strain evidence="1">STECLA/ALBI9_A</strain>
    </source>
</reference>
<protein>
    <submittedName>
        <fullName evidence="1">Fibronectin type-III domain-containing protein</fullName>
    </submittedName>
</protein>
<dbReference type="Pfam" id="PF00041">
    <property type="entry name" value="fn3"/>
    <property type="match status" value="1"/>
</dbReference>
<dbReference type="InterPro" id="IPR036116">
    <property type="entry name" value="FN3_sf"/>
</dbReference>
<dbReference type="PROSITE" id="PS50853">
    <property type="entry name" value="FN3"/>
    <property type="match status" value="1"/>
</dbReference>
<dbReference type="VEuPathDB" id="VectorBase:AALB20_033255"/>